<evidence type="ECO:0000313" key="3">
    <source>
        <dbReference type="Proteomes" id="UP000006251"/>
    </source>
</evidence>
<keyword evidence="1" id="KW-0812">Transmembrane</keyword>
<sequence length="357" mass="39612">MSTTLQYSFYLACSWLWCLGGFFPLILGRDYGWPALAAFTVFNVGGAISMGYYFKQRAQQQTFENKHKPAIAVFSYVTIAYQLFFVAWLGVAVDQPMLLAAVLAIAFVIYHSKGVITYWALAFYLLSIGLFIGFLGSDWPPVDLSARGYWPHTLLPLAIGFIFSPYLDITFHRAYRDSSNPKLSFTIGFGILFLTLLGFVFCYAGSLGDVFFNQAIPAAIIYPVIGFLILQIAFTIAAHCSELSTQQYLKPSLLVSTIGAFSVIAVGLLTLVKDTIIPWGDLPLEETLYKSFLFFYSLVFPLYLLLGKSKSTYIWVIGICTPAYSVGFLMGGEYSFSLTIGVAIMATVLVFKSQTKV</sequence>
<dbReference type="Proteomes" id="UP000006251">
    <property type="component" value="Unassembled WGS sequence"/>
</dbReference>
<feature type="transmembrane region" description="Helical" evidence="1">
    <location>
        <begin position="7"/>
        <end position="27"/>
    </location>
</feature>
<accession>K6Y8U0</accession>
<evidence type="ECO:0000256" key="1">
    <source>
        <dbReference type="SAM" id="Phobius"/>
    </source>
</evidence>
<feature type="transmembrane region" description="Helical" evidence="1">
    <location>
        <begin position="149"/>
        <end position="171"/>
    </location>
</feature>
<feature type="transmembrane region" description="Helical" evidence="1">
    <location>
        <begin position="183"/>
        <end position="207"/>
    </location>
</feature>
<feature type="transmembrane region" description="Helical" evidence="1">
    <location>
        <begin position="336"/>
        <end position="353"/>
    </location>
</feature>
<feature type="transmembrane region" description="Helical" evidence="1">
    <location>
        <begin position="219"/>
        <end position="240"/>
    </location>
</feature>
<feature type="transmembrane region" description="Helical" evidence="1">
    <location>
        <begin position="287"/>
        <end position="306"/>
    </location>
</feature>
<organism evidence="2 3">
    <name type="scientific">Brumicola pallidula DSM 14239 = ACAM 615</name>
    <dbReference type="NCBI Taxonomy" id="1121922"/>
    <lineage>
        <taxon>Bacteria</taxon>
        <taxon>Pseudomonadati</taxon>
        <taxon>Pseudomonadota</taxon>
        <taxon>Gammaproteobacteria</taxon>
        <taxon>Alteromonadales</taxon>
        <taxon>Alteromonadaceae</taxon>
        <taxon>Brumicola</taxon>
    </lineage>
</organism>
<keyword evidence="3" id="KW-1185">Reference proteome</keyword>
<evidence type="ECO:0000313" key="2">
    <source>
        <dbReference type="EMBL" id="GAC29174.1"/>
    </source>
</evidence>
<name>K6Y8U0_9ALTE</name>
<dbReference type="RefSeq" id="WP_006011771.1">
    <property type="nucleotide sequence ID" value="NZ_AUAV01000014.1"/>
</dbReference>
<feature type="transmembrane region" description="Helical" evidence="1">
    <location>
        <begin position="313"/>
        <end position="330"/>
    </location>
</feature>
<keyword evidence="1" id="KW-1133">Transmembrane helix</keyword>
<reference evidence="3" key="1">
    <citation type="journal article" date="2014" name="Environ. Microbiol.">
        <title>Comparative genomics of the marine bacterial genus Glaciecola reveals the high degree of genomic diversity and genomic characteristic for cold adaptation.</title>
        <authorList>
            <person name="Qin Q.L."/>
            <person name="Xie B.B."/>
            <person name="Yu Y."/>
            <person name="Shu Y.L."/>
            <person name="Rong J.C."/>
            <person name="Zhang Y.J."/>
            <person name="Zhao D.L."/>
            <person name="Chen X.L."/>
            <person name="Zhang X.Y."/>
            <person name="Chen B."/>
            <person name="Zhou B.C."/>
            <person name="Zhang Y.Z."/>
        </authorList>
    </citation>
    <scope>NUCLEOTIDE SEQUENCE [LARGE SCALE GENOMIC DNA]</scope>
    <source>
        <strain evidence="3">ACAM 615</strain>
    </source>
</reference>
<gene>
    <name evidence="2" type="ORF">GPAL_2313</name>
</gene>
<feature type="transmembrane region" description="Helical" evidence="1">
    <location>
        <begin position="95"/>
        <end position="111"/>
    </location>
</feature>
<comment type="caution">
    <text evidence="2">The sequence shown here is derived from an EMBL/GenBank/DDBJ whole genome shotgun (WGS) entry which is preliminary data.</text>
</comment>
<protein>
    <submittedName>
        <fullName evidence="2">Uncharacterized protein</fullName>
    </submittedName>
</protein>
<feature type="transmembrane region" description="Helical" evidence="1">
    <location>
        <begin position="70"/>
        <end position="89"/>
    </location>
</feature>
<feature type="transmembrane region" description="Helical" evidence="1">
    <location>
        <begin position="252"/>
        <end position="272"/>
    </location>
</feature>
<keyword evidence="1" id="KW-0472">Membrane</keyword>
<dbReference type="AlphaFoldDB" id="K6Y8U0"/>
<dbReference type="EMBL" id="BAEQ01000042">
    <property type="protein sequence ID" value="GAC29174.1"/>
    <property type="molecule type" value="Genomic_DNA"/>
</dbReference>
<feature type="transmembrane region" description="Helical" evidence="1">
    <location>
        <begin position="33"/>
        <end position="54"/>
    </location>
</feature>
<proteinExistence type="predicted"/>
<feature type="transmembrane region" description="Helical" evidence="1">
    <location>
        <begin position="118"/>
        <end position="137"/>
    </location>
</feature>